<name>A0A9W6KPQ4_9ACTN</name>
<dbReference type="AlphaFoldDB" id="A0A9W6KPQ4"/>
<dbReference type="Proteomes" id="UP001143480">
    <property type="component" value="Unassembled WGS sequence"/>
</dbReference>
<evidence type="ECO:0000313" key="3">
    <source>
        <dbReference type="Proteomes" id="UP001143480"/>
    </source>
</evidence>
<dbReference type="EMBL" id="BSFP01000065">
    <property type="protein sequence ID" value="GLL05911.1"/>
    <property type="molecule type" value="Genomic_DNA"/>
</dbReference>
<comment type="caution">
    <text evidence="2">The sequence shown here is derived from an EMBL/GenBank/DDBJ whole genome shotgun (WGS) entry which is preliminary data.</text>
</comment>
<evidence type="ECO:0000256" key="1">
    <source>
        <dbReference type="SAM" id="MobiDB-lite"/>
    </source>
</evidence>
<accession>A0A9W6KPQ4</accession>
<protein>
    <submittedName>
        <fullName evidence="2">Uncharacterized protein</fullName>
    </submittedName>
</protein>
<reference evidence="2" key="2">
    <citation type="submission" date="2023-01" db="EMBL/GenBank/DDBJ databases">
        <authorList>
            <person name="Sun Q."/>
            <person name="Evtushenko L."/>
        </authorList>
    </citation>
    <scope>NUCLEOTIDE SEQUENCE</scope>
    <source>
        <strain evidence="2">VKM Ac-1321</strain>
    </source>
</reference>
<proteinExistence type="predicted"/>
<organism evidence="2 3">
    <name type="scientific">Dactylosporangium matsuzakiense</name>
    <dbReference type="NCBI Taxonomy" id="53360"/>
    <lineage>
        <taxon>Bacteria</taxon>
        <taxon>Bacillati</taxon>
        <taxon>Actinomycetota</taxon>
        <taxon>Actinomycetes</taxon>
        <taxon>Micromonosporales</taxon>
        <taxon>Micromonosporaceae</taxon>
        <taxon>Dactylosporangium</taxon>
    </lineage>
</organism>
<feature type="region of interest" description="Disordered" evidence="1">
    <location>
        <begin position="16"/>
        <end position="52"/>
    </location>
</feature>
<gene>
    <name evidence="2" type="ORF">GCM10017581_076590</name>
</gene>
<feature type="compositionally biased region" description="Pro residues" evidence="1">
    <location>
        <begin position="33"/>
        <end position="45"/>
    </location>
</feature>
<reference evidence="2" key="1">
    <citation type="journal article" date="2014" name="Int. J. Syst. Evol. Microbiol.">
        <title>Complete genome sequence of Corynebacterium casei LMG S-19264T (=DSM 44701T), isolated from a smear-ripened cheese.</title>
        <authorList>
            <consortium name="US DOE Joint Genome Institute (JGI-PGF)"/>
            <person name="Walter F."/>
            <person name="Albersmeier A."/>
            <person name="Kalinowski J."/>
            <person name="Ruckert C."/>
        </authorList>
    </citation>
    <scope>NUCLEOTIDE SEQUENCE</scope>
    <source>
        <strain evidence="2">VKM Ac-1321</strain>
    </source>
</reference>
<evidence type="ECO:0000313" key="2">
    <source>
        <dbReference type="EMBL" id="GLL05911.1"/>
    </source>
</evidence>
<keyword evidence="3" id="KW-1185">Reference proteome</keyword>
<sequence length="79" mass="8732">MREGRRDSEGLASLYARSIGNATGKHPHQWLERPPPARSPTPGIPGPSSAGWARVRRFSGPIGGYYSTDQESRRWCRPG</sequence>